<protein>
    <submittedName>
        <fullName evidence="2">Uncharacterized protein</fullName>
    </submittedName>
</protein>
<gene>
    <name evidence="2" type="ORF">SBA1_520028</name>
</gene>
<evidence type="ECO:0000313" key="2">
    <source>
        <dbReference type="EMBL" id="SPF44172.1"/>
    </source>
</evidence>
<dbReference type="Proteomes" id="UP000238701">
    <property type="component" value="Unassembled WGS sequence"/>
</dbReference>
<evidence type="ECO:0000256" key="1">
    <source>
        <dbReference type="SAM" id="MobiDB-lite"/>
    </source>
</evidence>
<dbReference type="AlphaFoldDB" id="A0A2U3KX10"/>
<dbReference type="EMBL" id="OMOD01000147">
    <property type="protein sequence ID" value="SPF44172.1"/>
    <property type="molecule type" value="Genomic_DNA"/>
</dbReference>
<organism evidence="2 3">
    <name type="scientific">Candidatus Sulfotelmatobacter kueseliae</name>
    <dbReference type="NCBI Taxonomy" id="2042962"/>
    <lineage>
        <taxon>Bacteria</taxon>
        <taxon>Pseudomonadati</taxon>
        <taxon>Acidobacteriota</taxon>
        <taxon>Terriglobia</taxon>
        <taxon>Terriglobales</taxon>
        <taxon>Candidatus Korobacteraceae</taxon>
        <taxon>Candidatus Sulfotelmatobacter</taxon>
    </lineage>
</organism>
<sequence>MEDRADESNGTDQVTLPYKGRIRRKGEQTELK</sequence>
<reference evidence="3" key="1">
    <citation type="submission" date="2018-02" db="EMBL/GenBank/DDBJ databases">
        <authorList>
            <person name="Hausmann B."/>
        </authorList>
    </citation>
    <scope>NUCLEOTIDE SEQUENCE [LARGE SCALE GENOMIC DNA]</scope>
    <source>
        <strain evidence="3">Peat soil MAG SbA1</strain>
    </source>
</reference>
<evidence type="ECO:0000313" key="3">
    <source>
        <dbReference type="Proteomes" id="UP000238701"/>
    </source>
</evidence>
<name>A0A2U3KX10_9BACT</name>
<feature type="region of interest" description="Disordered" evidence="1">
    <location>
        <begin position="1"/>
        <end position="32"/>
    </location>
</feature>
<accession>A0A2U3KX10</accession>
<proteinExistence type="predicted"/>